<comment type="similarity">
    <text evidence="7">Belongs to the PIGP family.</text>
</comment>
<evidence type="ECO:0000313" key="10">
    <source>
        <dbReference type="EMBL" id="KAK2148883.1"/>
    </source>
</evidence>
<evidence type="ECO:0000256" key="4">
    <source>
        <dbReference type="ARBA" id="ARBA00022692"/>
    </source>
</evidence>
<feature type="domain" description="PIG-P" evidence="9">
    <location>
        <begin position="12"/>
        <end position="125"/>
    </location>
</feature>
<dbReference type="GO" id="GO:0017176">
    <property type="term" value="F:phosphatidylinositol N-acetylglucosaminyltransferase activity"/>
    <property type="evidence" value="ECO:0007669"/>
    <property type="project" value="UniProtKB-UniRule"/>
</dbReference>
<protein>
    <recommendedName>
        <fullName evidence="7">Phosphatidylinositol N-acetylglucosaminyltransferase subunit P</fullName>
    </recommendedName>
</protein>
<evidence type="ECO:0000256" key="3">
    <source>
        <dbReference type="ARBA" id="ARBA00022502"/>
    </source>
</evidence>
<dbReference type="Pfam" id="PF08510">
    <property type="entry name" value="PIG-P"/>
    <property type="match status" value="1"/>
</dbReference>
<reference evidence="10" key="1">
    <citation type="journal article" date="2023" name="Mol. Biol. Evol.">
        <title>Third-Generation Sequencing Reveals the Adaptive Role of the Epigenome in Three Deep-Sea Polychaetes.</title>
        <authorList>
            <person name="Perez M."/>
            <person name="Aroh O."/>
            <person name="Sun Y."/>
            <person name="Lan Y."/>
            <person name="Juniper S.K."/>
            <person name="Young C.R."/>
            <person name="Angers B."/>
            <person name="Qian P.Y."/>
        </authorList>
    </citation>
    <scope>NUCLEOTIDE SEQUENCE</scope>
    <source>
        <strain evidence="10">P08H-3</strain>
    </source>
</reference>
<dbReference type="PANTHER" id="PTHR46346:SF1">
    <property type="entry name" value="PHOSPHATIDYLINOSITOL N-ACETYLGLUCOSAMINYLTRANSFERASE SUBUNIT P"/>
    <property type="match status" value="1"/>
</dbReference>
<keyword evidence="5 8" id="KW-1133">Transmembrane helix</keyword>
<dbReference type="GO" id="GO:0016020">
    <property type="term" value="C:membrane"/>
    <property type="evidence" value="ECO:0007669"/>
    <property type="project" value="UniProtKB-SubCell"/>
</dbReference>
<dbReference type="Proteomes" id="UP001208570">
    <property type="component" value="Unassembled WGS sequence"/>
</dbReference>
<dbReference type="InterPro" id="IPR013717">
    <property type="entry name" value="PIG-P"/>
</dbReference>
<keyword evidence="11" id="KW-1185">Reference proteome</keyword>
<sequence length="126" mass="14067">MSKNTPSPTPERAIYGFVLYLGAWVCLAIYLVWAYIPDDWLHAVGLTYWPQKYWAIAVPCYLLVTLISIVTLYVAGNFILTVPLDSINTIEDTYSCQVVDVNNLPDDAVPPIGDIPIADVNKILYS</sequence>
<dbReference type="InterPro" id="IPR016542">
    <property type="entry name" value="PIG-P_GPI19"/>
</dbReference>
<evidence type="ECO:0000256" key="6">
    <source>
        <dbReference type="ARBA" id="ARBA00023136"/>
    </source>
</evidence>
<feature type="transmembrane region" description="Helical" evidence="8">
    <location>
        <begin position="53"/>
        <end position="75"/>
    </location>
</feature>
<dbReference type="GO" id="GO:0005783">
    <property type="term" value="C:endoplasmic reticulum"/>
    <property type="evidence" value="ECO:0007669"/>
    <property type="project" value="TreeGrafter"/>
</dbReference>
<evidence type="ECO:0000256" key="5">
    <source>
        <dbReference type="ARBA" id="ARBA00022989"/>
    </source>
</evidence>
<evidence type="ECO:0000256" key="1">
    <source>
        <dbReference type="ARBA" id="ARBA00004141"/>
    </source>
</evidence>
<accession>A0AAD9MYH5</accession>
<name>A0AAD9MYH5_9ANNE</name>
<proteinExistence type="inferred from homology"/>
<evidence type="ECO:0000313" key="11">
    <source>
        <dbReference type="Proteomes" id="UP001208570"/>
    </source>
</evidence>
<keyword evidence="3 7" id="KW-0337">GPI-anchor biosynthesis</keyword>
<keyword evidence="6 7" id="KW-0472">Membrane</keyword>
<dbReference type="PIRSF" id="PIRSF008765">
    <property type="entry name" value="PIG-P_GPI19"/>
    <property type="match status" value="1"/>
</dbReference>
<dbReference type="EMBL" id="JAODUP010000477">
    <property type="protein sequence ID" value="KAK2148883.1"/>
    <property type="molecule type" value="Genomic_DNA"/>
</dbReference>
<comment type="subcellular location">
    <subcellularLocation>
        <location evidence="1">Membrane</location>
        <topology evidence="1">Multi-pass membrane protein</topology>
    </subcellularLocation>
</comment>
<evidence type="ECO:0000259" key="9">
    <source>
        <dbReference type="Pfam" id="PF08510"/>
    </source>
</evidence>
<comment type="caution">
    <text evidence="10">The sequence shown here is derived from an EMBL/GenBank/DDBJ whole genome shotgun (WGS) entry which is preliminary data.</text>
</comment>
<keyword evidence="7" id="KW-0808">Transferase</keyword>
<dbReference type="AlphaFoldDB" id="A0AAD9MYH5"/>
<keyword evidence="4 8" id="KW-0812">Transmembrane</keyword>
<dbReference type="InterPro" id="IPR052263">
    <property type="entry name" value="GPI_Anchor_Biosynth"/>
</dbReference>
<organism evidence="10 11">
    <name type="scientific">Paralvinella palmiformis</name>
    <dbReference type="NCBI Taxonomy" id="53620"/>
    <lineage>
        <taxon>Eukaryota</taxon>
        <taxon>Metazoa</taxon>
        <taxon>Spiralia</taxon>
        <taxon>Lophotrochozoa</taxon>
        <taxon>Annelida</taxon>
        <taxon>Polychaeta</taxon>
        <taxon>Sedentaria</taxon>
        <taxon>Canalipalpata</taxon>
        <taxon>Terebellida</taxon>
        <taxon>Terebelliformia</taxon>
        <taxon>Alvinellidae</taxon>
        <taxon>Paralvinella</taxon>
    </lineage>
</organism>
<feature type="transmembrane region" description="Helical" evidence="8">
    <location>
        <begin position="12"/>
        <end position="33"/>
    </location>
</feature>
<gene>
    <name evidence="10" type="ORF">LSH36_477g01047</name>
</gene>
<dbReference type="GO" id="GO:0006506">
    <property type="term" value="P:GPI anchor biosynthetic process"/>
    <property type="evidence" value="ECO:0007669"/>
    <property type="project" value="UniProtKB-KW"/>
</dbReference>
<comment type="pathway">
    <text evidence="2 7">Glycolipid biosynthesis; glycosylphosphatidylinositol-anchor biosynthesis.</text>
</comment>
<dbReference type="PANTHER" id="PTHR46346">
    <property type="entry name" value="PHOSPHATIDYLINOSITOL N-ACETYLGLUCOSAMINYLTRANSFERASE SUBUNIT P"/>
    <property type="match status" value="1"/>
</dbReference>
<comment type="function">
    <text evidence="7">Part of the complex catalyzing the transfer of N-acetylglucosamine from UDP-N-acetylglucosamine to phosphatidylinositol, the first step of GPI biosynthesis.</text>
</comment>
<evidence type="ECO:0000256" key="2">
    <source>
        <dbReference type="ARBA" id="ARBA00004687"/>
    </source>
</evidence>
<evidence type="ECO:0000256" key="8">
    <source>
        <dbReference type="SAM" id="Phobius"/>
    </source>
</evidence>
<evidence type="ECO:0000256" key="7">
    <source>
        <dbReference type="PIRNR" id="PIRNR008765"/>
    </source>
</evidence>